<proteinExistence type="predicted"/>
<keyword evidence="9" id="KW-1185">Reference proteome</keyword>
<evidence type="ECO:0000256" key="1">
    <source>
        <dbReference type="ARBA" id="ARBA00023015"/>
    </source>
</evidence>
<feature type="domain" description="OmpR/PhoB-type" evidence="7">
    <location>
        <begin position="133"/>
        <end position="231"/>
    </location>
</feature>
<dbReference type="SMART" id="SM00862">
    <property type="entry name" value="Trans_reg_C"/>
    <property type="match status" value="1"/>
</dbReference>
<reference evidence="8 9" key="1">
    <citation type="submission" date="2021-06" db="EMBL/GenBank/DDBJ databases">
        <authorList>
            <person name="Sun Q."/>
            <person name="Li D."/>
        </authorList>
    </citation>
    <scope>NUCLEOTIDE SEQUENCE [LARGE SCALE GENOMIC DNA]</scope>
    <source>
        <strain evidence="8 9">MSJ-5</strain>
    </source>
</reference>
<evidence type="ECO:0000256" key="5">
    <source>
        <dbReference type="PROSITE-ProRule" id="PRU01091"/>
    </source>
</evidence>
<evidence type="ECO:0000259" key="7">
    <source>
        <dbReference type="PROSITE" id="PS51755"/>
    </source>
</evidence>
<feature type="DNA-binding region" description="OmpR/PhoB-type" evidence="5">
    <location>
        <begin position="133"/>
        <end position="231"/>
    </location>
</feature>
<gene>
    <name evidence="8" type="ORF">KQI88_08370</name>
</gene>
<dbReference type="PANTHER" id="PTHR48111:SF2">
    <property type="entry name" value="RESPONSE REGULATOR SAER"/>
    <property type="match status" value="1"/>
</dbReference>
<dbReference type="Pfam" id="PF00486">
    <property type="entry name" value="Trans_reg_C"/>
    <property type="match status" value="1"/>
</dbReference>
<keyword evidence="2 5" id="KW-0238">DNA-binding</keyword>
<dbReference type="CDD" id="cd17574">
    <property type="entry name" value="REC_OmpR"/>
    <property type="match status" value="1"/>
</dbReference>
<dbReference type="PROSITE" id="PS51755">
    <property type="entry name" value="OMPR_PHOB"/>
    <property type="match status" value="1"/>
</dbReference>
<dbReference type="Proteomes" id="UP000779508">
    <property type="component" value="Unassembled WGS sequence"/>
</dbReference>
<evidence type="ECO:0000313" key="8">
    <source>
        <dbReference type="EMBL" id="MBU5676428.1"/>
    </source>
</evidence>
<protein>
    <submittedName>
        <fullName evidence="8">Response regulator transcription factor</fullName>
    </submittedName>
</protein>
<dbReference type="Pfam" id="PF00072">
    <property type="entry name" value="Response_reg"/>
    <property type="match status" value="1"/>
</dbReference>
<evidence type="ECO:0000256" key="2">
    <source>
        <dbReference type="ARBA" id="ARBA00023125"/>
    </source>
</evidence>
<evidence type="ECO:0000256" key="4">
    <source>
        <dbReference type="PROSITE-ProRule" id="PRU00169"/>
    </source>
</evidence>
<sequence>MHMYNILVVDDEKEITDAIEVYLKNQNYNVFKAYDGVEALEIFDREEIHLVLIDIMMPRLDGTKATIKIRDKSSVPIIFLSAKSEDMDKILGLNIGADDYITKPFNPMELLARVNSNLRRYTNYSNNNVVPKENMIKIGGIELRDDSKELVVDGEKVKITPLEYRILYLLMNNPNRVFSIEEIYEKVWKEPAYNPDTVTVHIRRIREKIEINPGEPKYLKVVWGVGYKFEQPKR</sequence>
<evidence type="ECO:0000256" key="3">
    <source>
        <dbReference type="ARBA" id="ARBA00023163"/>
    </source>
</evidence>
<comment type="caution">
    <text evidence="8">The sequence shown here is derived from an EMBL/GenBank/DDBJ whole genome shotgun (WGS) entry which is preliminary data.</text>
</comment>
<keyword evidence="4" id="KW-0597">Phosphoprotein</keyword>
<dbReference type="InterPro" id="IPR001867">
    <property type="entry name" value="OmpR/PhoB-type_DNA-bd"/>
</dbReference>
<feature type="domain" description="Response regulatory" evidence="6">
    <location>
        <begin position="5"/>
        <end position="118"/>
    </location>
</feature>
<dbReference type="PROSITE" id="PS50110">
    <property type="entry name" value="RESPONSE_REGULATORY"/>
    <property type="match status" value="1"/>
</dbReference>
<keyword evidence="3" id="KW-0804">Transcription</keyword>
<feature type="modified residue" description="4-aspartylphosphate" evidence="4">
    <location>
        <position position="54"/>
    </location>
</feature>
<dbReference type="CDD" id="cd00383">
    <property type="entry name" value="trans_reg_C"/>
    <property type="match status" value="1"/>
</dbReference>
<name>A0ABS6G224_9FIRM</name>
<dbReference type="EMBL" id="JAHLQK010000003">
    <property type="protein sequence ID" value="MBU5676428.1"/>
    <property type="molecule type" value="Genomic_DNA"/>
</dbReference>
<dbReference type="SMART" id="SM00448">
    <property type="entry name" value="REC"/>
    <property type="match status" value="1"/>
</dbReference>
<organism evidence="8 9">
    <name type="scientific">Alkaliphilus flagellatus</name>
    <dbReference type="NCBI Taxonomy" id="2841507"/>
    <lineage>
        <taxon>Bacteria</taxon>
        <taxon>Bacillati</taxon>
        <taxon>Bacillota</taxon>
        <taxon>Clostridia</taxon>
        <taxon>Peptostreptococcales</taxon>
        <taxon>Natronincolaceae</taxon>
        <taxon>Alkaliphilus</taxon>
    </lineage>
</organism>
<accession>A0ABS6G224</accession>
<keyword evidence="1" id="KW-0805">Transcription regulation</keyword>
<evidence type="ECO:0000313" key="9">
    <source>
        <dbReference type="Proteomes" id="UP000779508"/>
    </source>
</evidence>
<dbReference type="PANTHER" id="PTHR48111">
    <property type="entry name" value="REGULATOR OF RPOS"/>
    <property type="match status" value="1"/>
</dbReference>
<dbReference type="InterPro" id="IPR001789">
    <property type="entry name" value="Sig_transdc_resp-reg_receiver"/>
</dbReference>
<evidence type="ECO:0000259" key="6">
    <source>
        <dbReference type="PROSITE" id="PS50110"/>
    </source>
</evidence>
<dbReference type="InterPro" id="IPR039420">
    <property type="entry name" value="WalR-like"/>
</dbReference>